<dbReference type="Gene3D" id="2.160.10.10">
    <property type="entry name" value="Hexapeptide repeat proteins"/>
    <property type="match status" value="1"/>
</dbReference>
<keyword evidence="4" id="KW-0320">Glycogen biosynthesis</keyword>
<name>A9B1G0_HERA2</name>
<dbReference type="STRING" id="316274.Haur_4716"/>
<evidence type="ECO:0000313" key="8">
    <source>
        <dbReference type="EMBL" id="ABX07347.1"/>
    </source>
</evidence>
<comment type="similarity">
    <text evidence="1">Belongs to the bacterial/plant glucose-1-phosphate adenylyltransferase family.</text>
</comment>
<reference evidence="8 9" key="1">
    <citation type="journal article" date="2011" name="Stand. Genomic Sci.">
        <title>Complete genome sequence of the filamentous gliding predatory bacterium Herpetosiphon aurantiacus type strain (114-95(T)).</title>
        <authorList>
            <person name="Kiss H."/>
            <person name="Nett M."/>
            <person name="Domin N."/>
            <person name="Martin K."/>
            <person name="Maresca J.A."/>
            <person name="Copeland A."/>
            <person name="Lapidus A."/>
            <person name="Lucas S."/>
            <person name="Berry K.W."/>
            <person name="Glavina Del Rio T."/>
            <person name="Dalin E."/>
            <person name="Tice H."/>
            <person name="Pitluck S."/>
            <person name="Richardson P."/>
            <person name="Bruce D."/>
            <person name="Goodwin L."/>
            <person name="Han C."/>
            <person name="Detter J.C."/>
            <person name="Schmutz J."/>
            <person name="Brettin T."/>
            <person name="Land M."/>
            <person name="Hauser L."/>
            <person name="Kyrpides N.C."/>
            <person name="Ivanova N."/>
            <person name="Goker M."/>
            <person name="Woyke T."/>
            <person name="Klenk H.P."/>
            <person name="Bryant D.A."/>
        </authorList>
    </citation>
    <scope>NUCLEOTIDE SEQUENCE [LARGE SCALE GENOMIC DNA]</scope>
    <source>
        <strain evidence="9">ATCC 23779 / DSM 785 / 114-95</strain>
    </source>
</reference>
<sequence length="407" mass="43983">MRVLALIMAGGASPSLSALTAGRAAAATPFAGKYRIIDFTLSNCVNSGIYDVGVLSQHQPRSLHEHIGVGKPWDLDRLQGGVRVLHPFPTPDGGGWQRGTADAIRYHLDVIEERPVDYVMVLAGDHVYKMDYRPLLDLHMQRGADITLAVHSVPPHEAYRYGMVSVDGEGRVTKFEEKPRRTSSALASMGVYAFRKDYLVDLLYRDQAVDFGSEMLPRIVNEANVCAYTFNGYWADVGTVQAYYEANIALLAETPALDLYDPEWVVRTRSFERPAAQLGASARIERSLLCDGCRVDGHVSGSVIGTGVVVGAGAIIRDSVIMPDSVIEPGVVLDNCVVDKQVVIGRDCRIGEGSIGTPNAAQPQLLNTGLSVIGKAARISASHTIGRNVVVTARSFVDQDLASGETF</sequence>
<dbReference type="KEGG" id="hau:Haur_4716"/>
<evidence type="ECO:0000313" key="9">
    <source>
        <dbReference type="Proteomes" id="UP000000787"/>
    </source>
</evidence>
<dbReference type="CDD" id="cd02508">
    <property type="entry name" value="ADP_Glucose_PP"/>
    <property type="match status" value="1"/>
</dbReference>
<dbReference type="SUPFAM" id="SSF53448">
    <property type="entry name" value="Nucleotide-diphospho-sugar transferases"/>
    <property type="match status" value="1"/>
</dbReference>
<dbReference type="SUPFAM" id="SSF51161">
    <property type="entry name" value="Trimeric LpxA-like enzymes"/>
    <property type="match status" value="1"/>
</dbReference>
<dbReference type="HOGENOM" id="CLU_029499_14_0_0"/>
<dbReference type="PANTHER" id="PTHR43523">
    <property type="entry name" value="GLUCOSE-1-PHOSPHATE ADENYLYLTRANSFERASE-RELATED"/>
    <property type="match status" value="1"/>
</dbReference>
<dbReference type="GO" id="GO:0008878">
    <property type="term" value="F:glucose-1-phosphate adenylyltransferase activity"/>
    <property type="evidence" value="ECO:0007669"/>
    <property type="project" value="InterPro"/>
</dbReference>
<dbReference type="eggNOG" id="COG0448">
    <property type="taxonomic scope" value="Bacteria"/>
</dbReference>
<evidence type="ECO:0000256" key="5">
    <source>
        <dbReference type="SAM" id="SignalP"/>
    </source>
</evidence>
<gene>
    <name evidence="8" type="ordered locus">Haur_4716</name>
</gene>
<dbReference type="AlphaFoldDB" id="A9B1G0"/>
<keyword evidence="9" id="KW-1185">Reference proteome</keyword>
<keyword evidence="5" id="KW-0732">Signal</keyword>
<dbReference type="InterPro" id="IPR056818">
    <property type="entry name" value="GlmU/GlgC-like_hexapep"/>
</dbReference>
<feature type="chain" id="PRO_5002732330" evidence="5">
    <location>
        <begin position="19"/>
        <end position="407"/>
    </location>
</feature>
<protein>
    <submittedName>
        <fullName evidence="8">Nucleotidyl transferase</fullName>
    </submittedName>
</protein>
<dbReference type="EMBL" id="CP000875">
    <property type="protein sequence ID" value="ABX07347.1"/>
    <property type="molecule type" value="Genomic_DNA"/>
</dbReference>
<accession>A9B1G0</accession>
<evidence type="ECO:0000256" key="2">
    <source>
        <dbReference type="ARBA" id="ARBA00022679"/>
    </source>
</evidence>
<feature type="domain" description="Nucleotidyl transferase" evidence="6">
    <location>
        <begin position="5"/>
        <end position="251"/>
    </location>
</feature>
<dbReference type="InterPro" id="IPR029044">
    <property type="entry name" value="Nucleotide-diphossugar_trans"/>
</dbReference>
<proteinExistence type="inferred from homology"/>
<dbReference type="CDD" id="cd04651">
    <property type="entry name" value="LbH_G1P_AT_C"/>
    <property type="match status" value="1"/>
</dbReference>
<evidence type="ECO:0000259" key="6">
    <source>
        <dbReference type="Pfam" id="PF00483"/>
    </source>
</evidence>
<dbReference type="InterPro" id="IPR011831">
    <property type="entry name" value="ADP-Glc_PPase"/>
</dbReference>
<dbReference type="InterPro" id="IPR005835">
    <property type="entry name" value="NTP_transferase_dom"/>
</dbReference>
<dbReference type="BioCyc" id="HAUR316274:GHYA-4774-MONOMER"/>
<evidence type="ECO:0000256" key="1">
    <source>
        <dbReference type="ARBA" id="ARBA00010443"/>
    </source>
</evidence>
<dbReference type="PANTHER" id="PTHR43523:SF2">
    <property type="entry name" value="GLUCOSE-1-PHOSPHATE ADENYLYLTRANSFERASE"/>
    <property type="match status" value="1"/>
</dbReference>
<keyword evidence="3" id="KW-0548">Nucleotidyltransferase</keyword>
<feature type="domain" description="Glucose-1-phosphate adenylyltransferase/Bifunctional protein GlmU-like C-terminal hexapeptide" evidence="7">
    <location>
        <begin position="280"/>
        <end position="352"/>
    </location>
</feature>
<evidence type="ECO:0000259" key="7">
    <source>
        <dbReference type="Pfam" id="PF24894"/>
    </source>
</evidence>
<dbReference type="GO" id="GO:0005978">
    <property type="term" value="P:glycogen biosynthetic process"/>
    <property type="evidence" value="ECO:0007669"/>
    <property type="project" value="UniProtKB-KW"/>
</dbReference>
<organism evidence="8 9">
    <name type="scientific">Herpetosiphon aurantiacus (strain ATCC 23779 / DSM 785 / 114-95)</name>
    <dbReference type="NCBI Taxonomy" id="316274"/>
    <lineage>
        <taxon>Bacteria</taxon>
        <taxon>Bacillati</taxon>
        <taxon>Chloroflexota</taxon>
        <taxon>Chloroflexia</taxon>
        <taxon>Herpetosiphonales</taxon>
        <taxon>Herpetosiphonaceae</taxon>
        <taxon>Herpetosiphon</taxon>
    </lineage>
</organism>
<keyword evidence="2 8" id="KW-0808">Transferase</keyword>
<dbReference type="InterPro" id="IPR011004">
    <property type="entry name" value="Trimer_LpxA-like_sf"/>
</dbReference>
<evidence type="ECO:0000256" key="3">
    <source>
        <dbReference type="ARBA" id="ARBA00022695"/>
    </source>
</evidence>
<feature type="signal peptide" evidence="5">
    <location>
        <begin position="1"/>
        <end position="18"/>
    </location>
</feature>
<dbReference type="Gene3D" id="3.90.550.10">
    <property type="entry name" value="Spore Coat Polysaccharide Biosynthesis Protein SpsA, Chain A"/>
    <property type="match status" value="1"/>
</dbReference>
<evidence type="ECO:0000256" key="4">
    <source>
        <dbReference type="ARBA" id="ARBA00023056"/>
    </source>
</evidence>
<dbReference type="Pfam" id="PF00483">
    <property type="entry name" value="NTP_transferase"/>
    <property type="match status" value="1"/>
</dbReference>
<dbReference type="FunCoup" id="A9B1G0">
    <property type="interactions" value="142"/>
</dbReference>
<dbReference type="Pfam" id="PF24894">
    <property type="entry name" value="Hexapep_GlmU"/>
    <property type="match status" value="1"/>
</dbReference>
<dbReference type="InParanoid" id="A9B1G0"/>
<dbReference type="Proteomes" id="UP000000787">
    <property type="component" value="Chromosome"/>
</dbReference>